<keyword evidence="5 10" id="KW-0256">Endoplasmic reticulum</keyword>
<keyword evidence="7 10" id="KW-0472">Membrane</keyword>
<comment type="similarity">
    <text evidence="3 10">Belongs to the RFT1 family.</text>
</comment>
<dbReference type="GO" id="GO:0005789">
    <property type="term" value="C:endoplasmic reticulum membrane"/>
    <property type="evidence" value="ECO:0007669"/>
    <property type="project" value="UniProtKB-SubCell"/>
</dbReference>
<evidence type="ECO:0000256" key="4">
    <source>
        <dbReference type="ARBA" id="ARBA00022692"/>
    </source>
</evidence>
<feature type="transmembrane region" description="Helical" evidence="10">
    <location>
        <begin position="194"/>
        <end position="214"/>
    </location>
</feature>
<evidence type="ECO:0000256" key="1">
    <source>
        <dbReference type="ARBA" id="ARBA00004477"/>
    </source>
</evidence>
<dbReference type="PANTHER" id="PTHR13117:SF5">
    <property type="entry name" value="PROTEIN RFT1 HOMOLOG"/>
    <property type="match status" value="1"/>
</dbReference>
<dbReference type="OrthoDB" id="9979195at2759"/>
<keyword evidence="10" id="KW-0813">Transport</keyword>
<evidence type="ECO:0000256" key="8">
    <source>
        <dbReference type="ARBA" id="ARBA00044793"/>
    </source>
</evidence>
<gene>
    <name evidence="11" type="ORF">M404DRAFT_122676</name>
</gene>
<evidence type="ECO:0000313" key="11">
    <source>
        <dbReference type="EMBL" id="KIO13144.1"/>
    </source>
</evidence>
<evidence type="ECO:0000256" key="7">
    <source>
        <dbReference type="ARBA" id="ARBA00023136"/>
    </source>
</evidence>
<comment type="subcellular location">
    <subcellularLocation>
        <location evidence="1 10">Endoplasmic reticulum membrane</location>
        <topology evidence="1 10">Multi-pass membrane protein</topology>
    </subcellularLocation>
</comment>
<feature type="transmembrane region" description="Helical" evidence="10">
    <location>
        <begin position="389"/>
        <end position="408"/>
    </location>
</feature>
<evidence type="ECO:0000256" key="6">
    <source>
        <dbReference type="ARBA" id="ARBA00022989"/>
    </source>
</evidence>
<proteinExistence type="inferred from homology"/>
<feature type="transmembrane region" description="Helical" evidence="10">
    <location>
        <begin position="128"/>
        <end position="146"/>
    </location>
</feature>
<accession>A0A0C3PW70</accession>
<dbReference type="HOGENOM" id="CLU_023360_3_1_1"/>
<dbReference type="PANTHER" id="PTHR13117">
    <property type="entry name" value="ENDOPLASMIC RETICULUM MULTISPAN TRANSMEMBRANE PROTEIN-RELATED"/>
    <property type="match status" value="1"/>
</dbReference>
<protein>
    <recommendedName>
        <fullName evidence="8 10">Man(5)GlcNAc(2)-PP-dolichol translocation protein RFT1</fullName>
    </recommendedName>
</protein>
<comment type="function">
    <text evidence="9 10">Intramembrane glycolipid transporter that operates in the biosynthetic pathway of dolichol-linked oligosaccharides, the glycan precursors employed in protein asparagine (N)-glycosylation. The sequential addition of sugars to dolichol pyrophosphate produces dolichol-linked oligosaccharides containing fourteen sugars, including two GlcNAcs, nine mannoses and three glucoses. Once assembled, the oligosaccharide is transferred from the lipid to nascent proteins by oligosaccharyltransferases. The assembly of dolichol-linked oligosaccharides begins on the cytosolic side of the endoplasmic reticulum membrane and finishes in its lumen. RFT1 could mediate the translocation of the cytosolically oriented intermediate DolPP-GlcNAc2Man5, produced by ALG11, into the ER lumen where dolichol-linked oligosaccharides assembly continues. However, the intramembrane lipid transporter activity could not be confirmed in vitro.</text>
</comment>
<dbReference type="FunCoup" id="A0A0C3PW70">
    <property type="interactions" value="354"/>
</dbReference>
<evidence type="ECO:0000256" key="5">
    <source>
        <dbReference type="ARBA" id="ARBA00022824"/>
    </source>
</evidence>
<dbReference type="GO" id="GO:0034203">
    <property type="term" value="P:glycolipid translocation"/>
    <property type="evidence" value="ECO:0007669"/>
    <property type="project" value="TreeGrafter"/>
</dbReference>
<keyword evidence="12" id="KW-1185">Reference proteome</keyword>
<reference evidence="11 12" key="1">
    <citation type="submission" date="2014-04" db="EMBL/GenBank/DDBJ databases">
        <authorList>
            <consortium name="DOE Joint Genome Institute"/>
            <person name="Kuo A."/>
            <person name="Kohler A."/>
            <person name="Costa M.D."/>
            <person name="Nagy L.G."/>
            <person name="Floudas D."/>
            <person name="Copeland A."/>
            <person name="Barry K.W."/>
            <person name="Cichocki N."/>
            <person name="Veneault-Fourrey C."/>
            <person name="LaButti K."/>
            <person name="Lindquist E.A."/>
            <person name="Lipzen A."/>
            <person name="Lundell T."/>
            <person name="Morin E."/>
            <person name="Murat C."/>
            <person name="Sun H."/>
            <person name="Tunlid A."/>
            <person name="Henrissat B."/>
            <person name="Grigoriev I.V."/>
            <person name="Hibbett D.S."/>
            <person name="Martin F."/>
            <person name="Nordberg H.P."/>
            <person name="Cantor M.N."/>
            <person name="Hua S.X."/>
        </authorList>
    </citation>
    <scope>NUCLEOTIDE SEQUENCE [LARGE SCALE GENOMIC DNA]</scope>
    <source>
        <strain evidence="11 12">Marx 270</strain>
    </source>
</reference>
<dbReference type="GO" id="GO:0006488">
    <property type="term" value="P:dolichol-linked oligosaccharide biosynthetic process"/>
    <property type="evidence" value="ECO:0007669"/>
    <property type="project" value="InterPro"/>
</dbReference>
<organism evidence="11 12">
    <name type="scientific">Pisolithus tinctorius Marx 270</name>
    <dbReference type="NCBI Taxonomy" id="870435"/>
    <lineage>
        <taxon>Eukaryota</taxon>
        <taxon>Fungi</taxon>
        <taxon>Dikarya</taxon>
        <taxon>Basidiomycota</taxon>
        <taxon>Agaricomycotina</taxon>
        <taxon>Agaricomycetes</taxon>
        <taxon>Agaricomycetidae</taxon>
        <taxon>Boletales</taxon>
        <taxon>Sclerodermatineae</taxon>
        <taxon>Pisolithaceae</taxon>
        <taxon>Pisolithus</taxon>
    </lineage>
</organism>
<keyword evidence="6 10" id="KW-1133">Transmembrane helix</keyword>
<dbReference type="InParanoid" id="A0A0C3PW70"/>
<name>A0A0C3PW70_PISTI</name>
<evidence type="ECO:0000256" key="3">
    <source>
        <dbReference type="ARBA" id="ARBA00010288"/>
    </source>
</evidence>
<feature type="transmembrane region" description="Helical" evidence="10">
    <location>
        <begin position="343"/>
        <end position="369"/>
    </location>
</feature>
<evidence type="ECO:0000313" key="12">
    <source>
        <dbReference type="Proteomes" id="UP000054217"/>
    </source>
</evidence>
<dbReference type="STRING" id="870435.A0A0C3PW70"/>
<keyword evidence="4 10" id="KW-0812">Transmembrane</keyword>
<evidence type="ECO:0000256" key="9">
    <source>
        <dbReference type="ARBA" id="ARBA00045912"/>
    </source>
</evidence>
<feature type="transmembrane region" description="Helical" evidence="10">
    <location>
        <begin position="420"/>
        <end position="440"/>
    </location>
</feature>
<feature type="transmembrane region" description="Helical" evidence="10">
    <location>
        <begin position="523"/>
        <end position="544"/>
    </location>
</feature>
<reference evidence="12" key="2">
    <citation type="submission" date="2015-01" db="EMBL/GenBank/DDBJ databases">
        <title>Evolutionary Origins and Diversification of the Mycorrhizal Mutualists.</title>
        <authorList>
            <consortium name="DOE Joint Genome Institute"/>
            <consortium name="Mycorrhizal Genomics Consortium"/>
            <person name="Kohler A."/>
            <person name="Kuo A."/>
            <person name="Nagy L.G."/>
            <person name="Floudas D."/>
            <person name="Copeland A."/>
            <person name="Barry K.W."/>
            <person name="Cichocki N."/>
            <person name="Veneault-Fourrey C."/>
            <person name="LaButti K."/>
            <person name="Lindquist E.A."/>
            <person name="Lipzen A."/>
            <person name="Lundell T."/>
            <person name="Morin E."/>
            <person name="Murat C."/>
            <person name="Riley R."/>
            <person name="Ohm R."/>
            <person name="Sun H."/>
            <person name="Tunlid A."/>
            <person name="Henrissat B."/>
            <person name="Grigoriev I.V."/>
            <person name="Hibbett D.S."/>
            <person name="Martin F."/>
        </authorList>
    </citation>
    <scope>NUCLEOTIDE SEQUENCE [LARGE SCALE GENOMIC DNA]</scope>
    <source>
        <strain evidence="12">Marx 270</strain>
    </source>
</reference>
<feature type="transmembrane region" description="Helical" evidence="10">
    <location>
        <begin position="95"/>
        <end position="116"/>
    </location>
</feature>
<dbReference type="EMBL" id="KN831946">
    <property type="protein sequence ID" value="KIO13144.1"/>
    <property type="molecule type" value="Genomic_DNA"/>
</dbReference>
<dbReference type="Pfam" id="PF04506">
    <property type="entry name" value="Rft-1"/>
    <property type="match status" value="1"/>
</dbReference>
<comment type="pathway">
    <text evidence="2">Protein modification; protein glycosylation.</text>
</comment>
<dbReference type="AlphaFoldDB" id="A0A0C3PW70"/>
<comment type="caution">
    <text evidence="10">Lacks conserved residue(s) required for the propagation of feature annotation.</text>
</comment>
<evidence type="ECO:0000256" key="2">
    <source>
        <dbReference type="ARBA" id="ARBA00004922"/>
    </source>
</evidence>
<evidence type="ECO:0000256" key="10">
    <source>
        <dbReference type="RuleBase" id="RU365067"/>
    </source>
</evidence>
<dbReference type="InterPro" id="IPR007594">
    <property type="entry name" value="RFT1"/>
</dbReference>
<dbReference type="Proteomes" id="UP000054217">
    <property type="component" value="Unassembled WGS sequence"/>
</dbReference>
<feature type="transmembrane region" description="Helical" evidence="10">
    <location>
        <begin position="446"/>
        <end position="466"/>
    </location>
</feature>
<sequence>MDNNSLLERSISSARSLIGLQLVSRIFTFVLNQGLVRLASPQAYGTVAVQFELFINTILFLSREGVRNSLVRVWPQQGAAGNNSKKTLQFAQCSNLATVPAMLGIPVTLLSVMAYGYTASEDVRSQPLFQVALFIYAAAAVIELCSEPMHNRAMGEARTSVRVRAEGLGISSKTAVTYLALLLDTYLGEQKFTLIAFALGQITYSSIIFVIYLLEMPDSRLLPVRLSLTSSRRSPGYRLIADFFDLNAFRLSMTMTLQSVVKHFLTEGDKFLVSYWSPLRDQGGYAIAVNYGSLIARIVFQPIEEICRVYFSRVLSFPRGTPRGSGNDMSAARPALKQASEALATLLSIQVVFSVLVVTFGSLYLPIVMQILLPHRYLTTSAPQVLLAWMWYIPFLSVNGGLEAFHSSTASPEDLREQSWWMFAYSGVYILAATSFYKLGFGDASLVYANIINLSARILFTTAFTFRYFTKHLNSPPFGVADIFPDWRFLGAVAVSCTVASVNESRQRIVELSRGRTLFSVPVLLHILLGASMGLLCVAVWWFTTGRRVVAKLKTKTA</sequence>